<dbReference type="PANTHER" id="PTHR31384">
    <property type="entry name" value="AUXIN RESPONSE FACTOR 4-RELATED"/>
    <property type="match status" value="1"/>
</dbReference>
<comment type="function">
    <text evidence="6">Aux/IAA proteins are short-lived transcriptional factors that function as repressors of early auxin response genes at low auxin concentrations.</text>
</comment>
<dbReference type="PROSITE" id="PS51745">
    <property type="entry name" value="PB1"/>
    <property type="match status" value="1"/>
</dbReference>
<dbReference type="GO" id="GO:0009734">
    <property type="term" value="P:auxin-activated signaling pathway"/>
    <property type="evidence" value="ECO:0007669"/>
    <property type="project" value="UniProtKB-UniRule"/>
</dbReference>
<organism evidence="8">
    <name type="scientific">Sesamum calycinum</name>
    <dbReference type="NCBI Taxonomy" id="2727403"/>
    <lineage>
        <taxon>Eukaryota</taxon>
        <taxon>Viridiplantae</taxon>
        <taxon>Streptophyta</taxon>
        <taxon>Embryophyta</taxon>
        <taxon>Tracheophyta</taxon>
        <taxon>Spermatophyta</taxon>
        <taxon>Magnoliopsida</taxon>
        <taxon>eudicotyledons</taxon>
        <taxon>Gunneridae</taxon>
        <taxon>Pentapetalae</taxon>
        <taxon>asterids</taxon>
        <taxon>lamiids</taxon>
        <taxon>Lamiales</taxon>
        <taxon>Pedaliaceae</taxon>
        <taxon>Sesamum</taxon>
    </lineage>
</organism>
<name>A0AAW2T0S2_9LAMI</name>
<reference evidence="8" key="2">
    <citation type="journal article" date="2024" name="Plant">
        <title>Genomic evolution and insights into agronomic trait innovations of Sesamum species.</title>
        <authorList>
            <person name="Miao H."/>
            <person name="Wang L."/>
            <person name="Qu L."/>
            <person name="Liu H."/>
            <person name="Sun Y."/>
            <person name="Le M."/>
            <person name="Wang Q."/>
            <person name="Wei S."/>
            <person name="Zheng Y."/>
            <person name="Lin W."/>
            <person name="Duan Y."/>
            <person name="Cao H."/>
            <person name="Xiong S."/>
            <person name="Wang X."/>
            <person name="Wei L."/>
            <person name="Li C."/>
            <person name="Ma Q."/>
            <person name="Ju M."/>
            <person name="Zhao R."/>
            <person name="Li G."/>
            <person name="Mu C."/>
            <person name="Tian Q."/>
            <person name="Mei H."/>
            <person name="Zhang T."/>
            <person name="Gao T."/>
            <person name="Zhang H."/>
        </authorList>
    </citation>
    <scope>NUCLEOTIDE SEQUENCE</scope>
    <source>
        <strain evidence="8">KEN8</strain>
    </source>
</reference>
<proteinExistence type="inferred from homology"/>
<reference evidence="8" key="1">
    <citation type="submission" date="2020-06" db="EMBL/GenBank/DDBJ databases">
        <authorList>
            <person name="Li T."/>
            <person name="Hu X."/>
            <person name="Zhang T."/>
            <person name="Song X."/>
            <person name="Zhang H."/>
            <person name="Dai N."/>
            <person name="Sheng W."/>
            <person name="Hou X."/>
            <person name="Wei L."/>
        </authorList>
    </citation>
    <scope>NUCLEOTIDE SEQUENCE</scope>
    <source>
        <strain evidence="8">KEN8</strain>
        <tissue evidence="8">Leaf</tissue>
    </source>
</reference>
<dbReference type="InterPro" id="IPR053793">
    <property type="entry name" value="PB1-like"/>
</dbReference>
<keyword evidence="2 6" id="KW-0805">Transcription regulation</keyword>
<accession>A0AAW2T0S2</accession>
<feature type="domain" description="PB1" evidence="7">
    <location>
        <begin position="101"/>
        <end position="193"/>
    </location>
</feature>
<keyword evidence="3 6" id="KW-0804">Transcription</keyword>
<evidence type="ECO:0000256" key="2">
    <source>
        <dbReference type="ARBA" id="ARBA00023015"/>
    </source>
</evidence>
<dbReference type="FunFam" id="3.10.20.90:FF:000047">
    <property type="entry name" value="Auxin response factor"/>
    <property type="match status" value="1"/>
</dbReference>
<sequence length="224" mass="25683">MAHADALTTAPSHQTRVASDDLYAELWKACAGPLVDVPRKGERVYYFPQGHMEQLEASTNQELNLQIPRFNLPPKILCRVVYIQLLAEPETDEVYAQITLHPEPDVQMQGIAVGRGVDLTAFGGYDDLITELENMFEIKGELRPRNKWEVVYTDNEGDMMLVGDDPWPEFCKMAKKICIYSSEEVKKMTPKWGEKRKRGKFDDVGWWWVEVEVEVECPKCASQE</sequence>
<keyword evidence="6" id="KW-0678">Repressor</keyword>
<dbReference type="InterPro" id="IPR033389">
    <property type="entry name" value="AUX/IAA_dom"/>
</dbReference>
<comment type="subcellular location">
    <subcellularLocation>
        <location evidence="1 6">Nucleus</location>
    </subcellularLocation>
</comment>
<dbReference type="EMBL" id="JACGWM010000001">
    <property type="protein sequence ID" value="KAL0398017.1"/>
    <property type="molecule type" value="Genomic_DNA"/>
</dbReference>
<comment type="subunit">
    <text evidence="6">Homodimers and heterodimers.</text>
</comment>
<comment type="similarity">
    <text evidence="6">Belongs to the Aux/IAA family.</text>
</comment>
<evidence type="ECO:0000259" key="7">
    <source>
        <dbReference type="PROSITE" id="PS51745"/>
    </source>
</evidence>
<evidence type="ECO:0000313" key="8">
    <source>
        <dbReference type="EMBL" id="KAL0398017.1"/>
    </source>
</evidence>
<keyword evidence="5 6" id="KW-0927">Auxin signaling pathway</keyword>
<dbReference type="Pfam" id="PF02309">
    <property type="entry name" value="AUX_IAA"/>
    <property type="match status" value="1"/>
</dbReference>
<dbReference type="SUPFAM" id="SSF54277">
    <property type="entry name" value="CAD &amp; PB1 domains"/>
    <property type="match status" value="1"/>
</dbReference>
<evidence type="ECO:0000256" key="6">
    <source>
        <dbReference type="RuleBase" id="RU004549"/>
    </source>
</evidence>
<evidence type="ECO:0000256" key="3">
    <source>
        <dbReference type="ARBA" id="ARBA00023163"/>
    </source>
</evidence>
<evidence type="ECO:0000256" key="5">
    <source>
        <dbReference type="ARBA" id="ARBA00023294"/>
    </source>
</evidence>
<dbReference type="GO" id="GO:0003677">
    <property type="term" value="F:DNA binding"/>
    <property type="evidence" value="ECO:0007669"/>
    <property type="project" value="InterPro"/>
</dbReference>
<dbReference type="PANTHER" id="PTHR31384:SF1">
    <property type="entry name" value="AUXIN RESPONSE FACTOR 9"/>
    <property type="match status" value="1"/>
</dbReference>
<gene>
    <name evidence="8" type="ORF">Scaly_0250100</name>
</gene>
<keyword evidence="4 6" id="KW-0539">Nucleus</keyword>
<evidence type="ECO:0000256" key="4">
    <source>
        <dbReference type="ARBA" id="ARBA00023242"/>
    </source>
</evidence>
<dbReference type="Gene3D" id="3.10.20.90">
    <property type="entry name" value="Phosphatidylinositol 3-kinase Catalytic Subunit, Chain A, domain 1"/>
    <property type="match status" value="1"/>
</dbReference>
<dbReference type="GO" id="GO:0005634">
    <property type="term" value="C:nucleus"/>
    <property type="evidence" value="ECO:0007669"/>
    <property type="project" value="UniProtKB-SubCell"/>
</dbReference>
<dbReference type="GO" id="GO:0006355">
    <property type="term" value="P:regulation of DNA-templated transcription"/>
    <property type="evidence" value="ECO:0007669"/>
    <property type="project" value="InterPro"/>
</dbReference>
<protein>
    <recommendedName>
        <fullName evidence="6">Auxin-responsive protein</fullName>
    </recommendedName>
</protein>
<dbReference type="AlphaFoldDB" id="A0AAW2T0S2"/>
<dbReference type="InterPro" id="IPR044835">
    <property type="entry name" value="ARF_plant"/>
</dbReference>
<comment type="caution">
    <text evidence="8">The sequence shown here is derived from an EMBL/GenBank/DDBJ whole genome shotgun (WGS) entry which is preliminary data.</text>
</comment>
<evidence type="ECO:0000256" key="1">
    <source>
        <dbReference type="ARBA" id="ARBA00004123"/>
    </source>
</evidence>